<evidence type="ECO:0000313" key="7">
    <source>
        <dbReference type="EMBL" id="KAG2447273.1"/>
    </source>
</evidence>
<gene>
    <name evidence="7" type="ORF">HYH02_007603</name>
</gene>
<accession>A0A835WH69</accession>
<dbReference type="GO" id="GO:0005634">
    <property type="term" value="C:nucleus"/>
    <property type="evidence" value="ECO:0007669"/>
    <property type="project" value="UniProtKB-SubCell"/>
</dbReference>
<protein>
    <recommendedName>
        <fullName evidence="6">HMG box domain-containing protein</fullName>
    </recommendedName>
</protein>
<dbReference type="PROSITE" id="PS50118">
    <property type="entry name" value="HMG_BOX_2"/>
    <property type="match status" value="2"/>
</dbReference>
<feature type="compositionally biased region" description="Basic and acidic residues" evidence="5">
    <location>
        <begin position="34"/>
        <end position="52"/>
    </location>
</feature>
<feature type="compositionally biased region" description="Basic and acidic residues" evidence="5">
    <location>
        <begin position="173"/>
        <end position="190"/>
    </location>
</feature>
<comment type="caution">
    <text evidence="7">The sequence shown here is derived from an EMBL/GenBank/DDBJ whole genome shotgun (WGS) entry which is preliminary data.</text>
</comment>
<dbReference type="InterPro" id="IPR050342">
    <property type="entry name" value="HMGB"/>
</dbReference>
<dbReference type="CDD" id="cd00084">
    <property type="entry name" value="HMG-box_SF"/>
    <property type="match status" value="2"/>
</dbReference>
<dbReference type="Proteomes" id="UP000613740">
    <property type="component" value="Unassembled WGS sequence"/>
</dbReference>
<dbReference type="SMART" id="SM00398">
    <property type="entry name" value="HMG"/>
    <property type="match status" value="2"/>
</dbReference>
<dbReference type="InterPro" id="IPR009071">
    <property type="entry name" value="HMG_box_dom"/>
</dbReference>
<evidence type="ECO:0000256" key="2">
    <source>
        <dbReference type="ARBA" id="ARBA00023125"/>
    </source>
</evidence>
<feature type="region of interest" description="Disordered" evidence="5">
    <location>
        <begin position="173"/>
        <end position="199"/>
    </location>
</feature>
<proteinExistence type="predicted"/>
<dbReference type="PANTHER" id="PTHR48112:SF32">
    <property type="entry name" value="HIGH MOBILITY GROUP PROTEIN B3"/>
    <property type="match status" value="1"/>
</dbReference>
<dbReference type="OrthoDB" id="1919336at2759"/>
<evidence type="ECO:0000256" key="3">
    <source>
        <dbReference type="ARBA" id="ARBA00023242"/>
    </source>
</evidence>
<feature type="DNA-binding region" description="HMG box" evidence="4">
    <location>
        <begin position="55"/>
        <end position="123"/>
    </location>
</feature>
<keyword evidence="8" id="KW-1185">Reference proteome</keyword>
<feature type="domain" description="HMG box" evidence="6">
    <location>
        <begin position="55"/>
        <end position="123"/>
    </location>
</feature>
<dbReference type="Pfam" id="PF00505">
    <property type="entry name" value="HMG_box"/>
    <property type="match status" value="2"/>
</dbReference>
<dbReference type="SUPFAM" id="SSF47095">
    <property type="entry name" value="HMG-box"/>
    <property type="match status" value="2"/>
</dbReference>
<comment type="subcellular location">
    <subcellularLocation>
        <location evidence="1">Nucleus</location>
    </subcellularLocation>
</comment>
<reference evidence="7" key="1">
    <citation type="journal article" date="2020" name="bioRxiv">
        <title>Comparative genomics of Chlamydomonas.</title>
        <authorList>
            <person name="Craig R.J."/>
            <person name="Hasan A.R."/>
            <person name="Ness R.W."/>
            <person name="Keightley P.D."/>
        </authorList>
    </citation>
    <scope>NUCLEOTIDE SEQUENCE</scope>
    <source>
        <strain evidence="7">CCAP 11/173</strain>
    </source>
</reference>
<feature type="region of interest" description="Disordered" evidence="5">
    <location>
        <begin position="25"/>
        <end position="52"/>
    </location>
</feature>
<evidence type="ECO:0000256" key="5">
    <source>
        <dbReference type="SAM" id="MobiDB-lite"/>
    </source>
</evidence>
<evidence type="ECO:0000259" key="6">
    <source>
        <dbReference type="PROSITE" id="PS50118"/>
    </source>
</evidence>
<dbReference type="AlphaFoldDB" id="A0A835WH69"/>
<evidence type="ECO:0000313" key="8">
    <source>
        <dbReference type="Proteomes" id="UP000613740"/>
    </source>
</evidence>
<feature type="DNA-binding region" description="HMG box" evidence="4">
    <location>
        <begin position="129"/>
        <end position="197"/>
    </location>
</feature>
<dbReference type="InterPro" id="IPR036910">
    <property type="entry name" value="HMG_box_dom_sf"/>
</dbReference>
<keyword evidence="2 4" id="KW-0238">DNA-binding</keyword>
<keyword evidence="3 4" id="KW-0539">Nucleus</keyword>
<dbReference type="EMBL" id="JAEHOD010000022">
    <property type="protein sequence ID" value="KAG2447273.1"/>
    <property type="molecule type" value="Genomic_DNA"/>
</dbReference>
<dbReference type="Gene3D" id="1.10.30.10">
    <property type="entry name" value="High mobility group box domain"/>
    <property type="match status" value="2"/>
</dbReference>
<dbReference type="GO" id="GO:0003677">
    <property type="term" value="F:DNA binding"/>
    <property type="evidence" value="ECO:0007669"/>
    <property type="project" value="UniProtKB-UniRule"/>
</dbReference>
<evidence type="ECO:0000256" key="1">
    <source>
        <dbReference type="ARBA" id="ARBA00004123"/>
    </source>
</evidence>
<dbReference type="PANTHER" id="PTHR48112">
    <property type="entry name" value="HIGH MOBILITY GROUP PROTEIN DSP1"/>
    <property type="match status" value="1"/>
</dbReference>
<evidence type="ECO:0000256" key="4">
    <source>
        <dbReference type="PROSITE-ProRule" id="PRU00267"/>
    </source>
</evidence>
<feature type="domain" description="HMG box" evidence="6">
    <location>
        <begin position="129"/>
        <end position="197"/>
    </location>
</feature>
<organism evidence="7 8">
    <name type="scientific">Chlamydomonas schloesseri</name>
    <dbReference type="NCBI Taxonomy" id="2026947"/>
    <lineage>
        <taxon>Eukaryota</taxon>
        <taxon>Viridiplantae</taxon>
        <taxon>Chlorophyta</taxon>
        <taxon>core chlorophytes</taxon>
        <taxon>Chlorophyceae</taxon>
        <taxon>CS clade</taxon>
        <taxon>Chlamydomonadales</taxon>
        <taxon>Chlamydomonadaceae</taxon>
        <taxon>Chlamydomonas</taxon>
    </lineage>
</organism>
<name>A0A835WH69_9CHLO</name>
<sequence>MLRTFVPASRAIAPARRAMVVRSFTGGSDAAPPAKKEAKPAKAAEKKTKVEKPKALRAPSAYNLFYKAIFPQVRAENPGKKVTELSSAVHKKWEAISPAEKAPFEAEAAELKKGVDAKKAEVLAAKKAAARPLSAYLLFANAKRAEVRAQNPDKTMTQVATLLGSIWKGMSEEQQKPYRDQAKEALDAWKAKQAPQQSA</sequence>